<comment type="similarity">
    <text evidence="1">Belongs to the SMC family. SbcC subfamily.</text>
</comment>
<accession>A0AAE4K3Y9</accession>
<dbReference type="Proteomes" id="UP001180729">
    <property type="component" value="Unassembled WGS sequence"/>
</dbReference>
<dbReference type="GO" id="GO:0016887">
    <property type="term" value="F:ATP hydrolysis activity"/>
    <property type="evidence" value="ECO:0007669"/>
    <property type="project" value="InterPro"/>
</dbReference>
<feature type="coiled-coil region" evidence="4">
    <location>
        <begin position="916"/>
        <end position="943"/>
    </location>
</feature>
<feature type="region of interest" description="Disordered" evidence="5">
    <location>
        <begin position="676"/>
        <end position="721"/>
    </location>
</feature>
<keyword evidence="4" id="KW-0175">Coiled coil</keyword>
<comment type="subunit">
    <text evidence="2">Heterodimer of SbcC and SbcD.</text>
</comment>
<comment type="caution">
    <text evidence="7">The sequence shown here is derived from an EMBL/GenBank/DDBJ whole genome shotgun (WGS) entry which is preliminary data.</text>
</comment>
<evidence type="ECO:0000256" key="4">
    <source>
        <dbReference type="SAM" id="Coils"/>
    </source>
</evidence>
<evidence type="ECO:0000256" key="1">
    <source>
        <dbReference type="ARBA" id="ARBA00006930"/>
    </source>
</evidence>
<dbReference type="InterPro" id="IPR038729">
    <property type="entry name" value="Rad50/SbcC_AAA"/>
</dbReference>
<dbReference type="SUPFAM" id="SSF52540">
    <property type="entry name" value="P-loop containing nucleoside triphosphate hydrolases"/>
    <property type="match status" value="1"/>
</dbReference>
<protein>
    <recommendedName>
        <fullName evidence="3">Nuclease SbcCD subunit C</fullName>
    </recommendedName>
</protein>
<gene>
    <name evidence="7" type="ORF">RMW62_10540</name>
</gene>
<evidence type="ECO:0000256" key="2">
    <source>
        <dbReference type="ARBA" id="ARBA00011322"/>
    </source>
</evidence>
<dbReference type="PANTHER" id="PTHR32114">
    <property type="entry name" value="ABC TRANSPORTER ABCH.3"/>
    <property type="match status" value="1"/>
</dbReference>
<dbReference type="RefSeq" id="WP_311373144.1">
    <property type="nucleotide sequence ID" value="NZ_JAMZMH010000012.1"/>
</dbReference>
<feature type="region of interest" description="Disordered" evidence="5">
    <location>
        <begin position="477"/>
        <end position="523"/>
    </location>
</feature>
<dbReference type="InterPro" id="IPR027417">
    <property type="entry name" value="P-loop_NTPase"/>
</dbReference>
<dbReference type="Pfam" id="PF13558">
    <property type="entry name" value="SbcC_Walker_B"/>
    <property type="match status" value="1"/>
</dbReference>
<dbReference type="Pfam" id="PF13476">
    <property type="entry name" value="AAA_23"/>
    <property type="match status" value="1"/>
</dbReference>
<evidence type="ECO:0000259" key="6">
    <source>
        <dbReference type="Pfam" id="PF13476"/>
    </source>
</evidence>
<feature type="coiled-coil region" evidence="4">
    <location>
        <begin position="555"/>
        <end position="616"/>
    </location>
</feature>
<feature type="region of interest" description="Disordered" evidence="5">
    <location>
        <begin position="216"/>
        <end position="299"/>
    </location>
</feature>
<name>A0AAE4K3Y9_9ACTO</name>
<dbReference type="PANTHER" id="PTHR32114:SF2">
    <property type="entry name" value="ABC TRANSPORTER ABCH.3"/>
    <property type="match status" value="1"/>
</dbReference>
<dbReference type="GO" id="GO:0006302">
    <property type="term" value="P:double-strand break repair"/>
    <property type="evidence" value="ECO:0007669"/>
    <property type="project" value="InterPro"/>
</dbReference>
<sequence>MRIHSLTMTGIGPYAGREHIDFDAVGASGRFLLTGPTGSGKTTIIDVIVFALYGDVADSADSSKERIRSTLVGPHTESVIELVFSTGAGVYRVRRTPTYERAKRRGQGTTTQNGTVKLWRLAEVGGEPLDEPVTRVGDADAEIARAVGLNREQFTQTVVLPQGKFARFLRADSSERQHLLKDVFGTGIYDAIQDALIQASRDGARRVEQAAADLSGQVTSLGRHPLLTEAPSSTRTTDAGEETADADQAVHPEDSSPENSSSEAPFGGTQEALPLPMDDADREEPQEADDAPAQAPAQGLEAAMAGAAPDLVALRRIGAEVLEVSSNRVASADARSEAAGTALTRAQSAREEAQSLHDLLERRRALIEEKERLAERTEQEADDARRLQNAQRASRVRPYLVAEQTARRRAQQAVAALAARADQSGLAHLAEQAGVTSADSAEEATGSAAHSHGAAVTPTALVEPLVREAQRQLAALEDEPSQALTGSTETGAVAPQDSEAAETLVAADESENESESDRAEALSPHDLDDLAHHCRREHGQLEALVDLEAGLPERESALQQREAELQRAAGQLEQRAEKLAERPAQRTALVETLEAARAAHERLDGLQDRRTRAEERHRAALAVGQLSAQLAQRDDACAQAAALAREATERVRATRLAWISGTAGALAGELTEGEPCPVCGSTTHPSPASAGTDGATRQQVEAAEEQQRQADEALSGAVRERDTCATRLQEAQRASDGMDAPAAKEALEAAAAALATARAAAEGVEELAGRLEAFDAGTEQERAALDAARSAQESARSRLEADREALAQDQRRCLEARGTWPSVTARAAALLVRAKEAEDASADVDTARTALAQARSALADLASALKEEGFTGATQATAALMERGAIEALSASVRAAATARERVRLGLEDPQIAALSGQEEDRLEDATAELAQADAAARQAASAQARAAESHEHLRRAVDGVEQAATAYEEAAGSSADLIRVANLARGENEAGTPLATWVLQARFEEVLVFANERLSQMSSGRYELIRVAEETSQRRRRKGLGLAVVDHLGDERTRDPRTLSGGETFYVSLSLALALADVVSAESGGVSLETLFIDEGFGTLDADTLQAVMAQIDHLRAGGRTVGIVSHVAELRDQIAERIAVRRVASGGSTLKVTA</sequence>
<dbReference type="Gene3D" id="3.40.50.300">
    <property type="entry name" value="P-loop containing nucleotide triphosphate hydrolases"/>
    <property type="match status" value="2"/>
</dbReference>
<feature type="coiled-coil region" evidence="4">
    <location>
        <begin position="343"/>
        <end position="390"/>
    </location>
</feature>
<reference evidence="7" key="1">
    <citation type="submission" date="2022-06" db="EMBL/GenBank/DDBJ databases">
        <title>Draft Genome Sequences of Three Actinomyces oris Strains, Isolated from Healthy Human Feces.</title>
        <authorList>
            <person name="Ye Y."/>
            <person name="Liu C."/>
            <person name="Zhao J."/>
            <person name="Xu J."/>
            <person name="Huang H."/>
            <person name="Wang B."/>
            <person name="Wei J."/>
            <person name="Jing X."/>
        </authorList>
    </citation>
    <scope>NUCLEOTIDE SEQUENCE</scope>
    <source>
        <strain evidence="7">CNGBCC1803368</strain>
    </source>
</reference>
<organism evidence="7 8">
    <name type="scientific">Actinomyces oris</name>
    <dbReference type="NCBI Taxonomy" id="544580"/>
    <lineage>
        <taxon>Bacteria</taxon>
        <taxon>Bacillati</taxon>
        <taxon>Actinomycetota</taxon>
        <taxon>Actinomycetes</taxon>
        <taxon>Actinomycetales</taxon>
        <taxon>Actinomycetaceae</taxon>
        <taxon>Actinomyces</taxon>
    </lineage>
</organism>
<evidence type="ECO:0000256" key="3">
    <source>
        <dbReference type="ARBA" id="ARBA00013368"/>
    </source>
</evidence>
<evidence type="ECO:0000313" key="7">
    <source>
        <dbReference type="EMBL" id="MDT0249518.1"/>
    </source>
</evidence>
<proteinExistence type="inferred from homology"/>
<feature type="domain" description="Rad50/SbcC-type AAA" evidence="6">
    <location>
        <begin position="5"/>
        <end position="180"/>
    </location>
</feature>
<feature type="compositionally biased region" description="Acidic residues" evidence="5">
    <location>
        <begin position="278"/>
        <end position="290"/>
    </location>
</feature>
<evidence type="ECO:0000256" key="5">
    <source>
        <dbReference type="SAM" id="MobiDB-lite"/>
    </source>
</evidence>
<dbReference type="AlphaFoldDB" id="A0AAE4K3Y9"/>
<dbReference type="EMBL" id="JAMZMH010000012">
    <property type="protein sequence ID" value="MDT0249518.1"/>
    <property type="molecule type" value="Genomic_DNA"/>
</dbReference>
<evidence type="ECO:0000313" key="8">
    <source>
        <dbReference type="Proteomes" id="UP001180729"/>
    </source>
</evidence>